<feature type="domain" description="Gfo/Idh/MocA-like oxidoreductase N-terminal" evidence="1">
    <location>
        <begin position="6"/>
        <end position="119"/>
    </location>
</feature>
<protein>
    <submittedName>
        <fullName evidence="2">Gfo/Idh/MocA family oxidoreductase</fullName>
    </submittedName>
</protein>
<reference evidence="2 3" key="1">
    <citation type="submission" date="2019-11" db="EMBL/GenBank/DDBJ databases">
        <authorList>
            <person name="He Y."/>
        </authorList>
    </citation>
    <scope>NUCLEOTIDE SEQUENCE [LARGE SCALE GENOMIC DNA]</scope>
    <source>
        <strain evidence="2 3">SCSIO 58843</strain>
    </source>
</reference>
<dbReference type="EMBL" id="CP045851">
    <property type="protein sequence ID" value="QGG95992.1"/>
    <property type="molecule type" value="Genomic_DNA"/>
</dbReference>
<gene>
    <name evidence="2" type="ORF">GH723_13285</name>
</gene>
<dbReference type="AlphaFoldDB" id="A0A5Q2RM26"/>
<dbReference type="Gene3D" id="3.30.360.10">
    <property type="entry name" value="Dihydrodipicolinate Reductase, domain 2"/>
    <property type="match status" value="1"/>
</dbReference>
<evidence type="ECO:0000313" key="3">
    <source>
        <dbReference type="Proteomes" id="UP000334019"/>
    </source>
</evidence>
<dbReference type="InterPro" id="IPR036291">
    <property type="entry name" value="NAD(P)-bd_dom_sf"/>
</dbReference>
<evidence type="ECO:0000259" key="1">
    <source>
        <dbReference type="Pfam" id="PF01408"/>
    </source>
</evidence>
<dbReference type="KEGG" id="atq:GH723_13285"/>
<dbReference type="InterPro" id="IPR000683">
    <property type="entry name" value="Gfo/Idh/MocA-like_OxRdtase_N"/>
</dbReference>
<keyword evidence="3" id="KW-1185">Reference proteome</keyword>
<dbReference type="PANTHER" id="PTHR43377">
    <property type="entry name" value="BILIVERDIN REDUCTASE A"/>
    <property type="match status" value="1"/>
</dbReference>
<dbReference type="Gene3D" id="3.40.50.720">
    <property type="entry name" value="NAD(P)-binding Rossmann-like Domain"/>
    <property type="match status" value="1"/>
</dbReference>
<dbReference type="GO" id="GO:0000166">
    <property type="term" value="F:nucleotide binding"/>
    <property type="evidence" value="ECO:0007669"/>
    <property type="project" value="InterPro"/>
</dbReference>
<dbReference type="RefSeq" id="WP_153760098.1">
    <property type="nucleotide sequence ID" value="NZ_CP045851.1"/>
</dbReference>
<dbReference type="Proteomes" id="UP000334019">
    <property type="component" value="Chromosome"/>
</dbReference>
<dbReference type="Pfam" id="PF01408">
    <property type="entry name" value="GFO_IDH_MocA"/>
    <property type="match status" value="1"/>
</dbReference>
<dbReference type="SUPFAM" id="SSF51735">
    <property type="entry name" value="NAD(P)-binding Rossmann-fold domains"/>
    <property type="match status" value="1"/>
</dbReference>
<evidence type="ECO:0000313" key="2">
    <source>
        <dbReference type="EMBL" id="QGG95992.1"/>
    </source>
</evidence>
<proteinExistence type="predicted"/>
<organism evidence="2 3">
    <name type="scientific">Actinomarinicola tropica</name>
    <dbReference type="NCBI Taxonomy" id="2789776"/>
    <lineage>
        <taxon>Bacteria</taxon>
        <taxon>Bacillati</taxon>
        <taxon>Actinomycetota</taxon>
        <taxon>Acidimicrobiia</taxon>
        <taxon>Acidimicrobiales</taxon>
        <taxon>Iamiaceae</taxon>
        <taxon>Actinomarinicola</taxon>
    </lineage>
</organism>
<dbReference type="SUPFAM" id="SSF55347">
    <property type="entry name" value="Glyceraldehyde-3-phosphate dehydrogenase-like, C-terminal domain"/>
    <property type="match status" value="1"/>
</dbReference>
<dbReference type="InterPro" id="IPR051450">
    <property type="entry name" value="Gfo/Idh/MocA_Oxidoreductases"/>
</dbReference>
<sequence>MGKPVIALIGAGQMGSSHARVISESSEADLGVVIDRDATSAEAVAGRHWSRVSSDLEDGMAADAVVVATSTGAHVACALPFLEAGIPTFIEKPLAPSLAEVDQLLEVAERKDVPVMCGFVERFNAAYRTTAGLLDEPPSHVVTVRHSPPAPRIASSVVGDMLLHDLDVALNLFSGEEGTLVGAACHRPPGAEFNEIADCSISFGSGIATLSANRMAQRKIRTLAVHAPHQSIEVDLLRQDVTVYRNVSQEIVRGGGGVGYRASTEIDIPFVRHLGEPLALQLSHFLGLVDGRGDHDEERARIRPPHVLMGRVEAASAGPSGS</sequence>
<name>A0A5Q2RM26_9ACTN</name>
<accession>A0A5Q2RM26</accession>
<dbReference type="PANTHER" id="PTHR43377:SF1">
    <property type="entry name" value="BILIVERDIN REDUCTASE A"/>
    <property type="match status" value="1"/>
</dbReference>